<feature type="compositionally biased region" description="Polar residues" evidence="3">
    <location>
        <begin position="386"/>
        <end position="399"/>
    </location>
</feature>
<evidence type="ECO:0000256" key="1">
    <source>
        <dbReference type="ARBA" id="ARBA00022884"/>
    </source>
</evidence>
<keyword evidence="1 2" id="KW-0694">RNA-binding</keyword>
<feature type="domain" description="RRM" evidence="4">
    <location>
        <begin position="7"/>
        <end position="81"/>
    </location>
</feature>
<dbReference type="SMART" id="SM00360">
    <property type="entry name" value="RRM"/>
    <property type="match status" value="2"/>
</dbReference>
<feature type="region of interest" description="Disordered" evidence="3">
    <location>
        <begin position="386"/>
        <end position="433"/>
    </location>
</feature>
<dbReference type="InterPro" id="IPR035979">
    <property type="entry name" value="RBD_domain_sf"/>
</dbReference>
<dbReference type="InterPro" id="IPR034207">
    <property type="entry name" value="RBM45_RRM3"/>
</dbReference>
<dbReference type="PANTHER" id="PTHR48027">
    <property type="entry name" value="HETEROGENEOUS NUCLEAR RIBONUCLEOPROTEIN 87F-RELATED"/>
    <property type="match status" value="1"/>
</dbReference>
<dbReference type="GO" id="GO:0003723">
    <property type="term" value="F:RNA binding"/>
    <property type="evidence" value="ECO:0007669"/>
    <property type="project" value="UniProtKB-UniRule"/>
</dbReference>
<dbReference type="InterPro" id="IPR012677">
    <property type="entry name" value="Nucleotide-bd_a/b_plait_sf"/>
</dbReference>
<dbReference type="SUPFAM" id="SSF54928">
    <property type="entry name" value="RNA-binding domain, RBD"/>
    <property type="match status" value="2"/>
</dbReference>
<gene>
    <name evidence="5" type="ORF">DTER00134_LOCUS22831</name>
</gene>
<evidence type="ECO:0000259" key="4">
    <source>
        <dbReference type="PROSITE" id="PS50102"/>
    </source>
</evidence>
<dbReference type="InterPro" id="IPR052462">
    <property type="entry name" value="SLIRP/GR-RBP-like"/>
</dbReference>
<protein>
    <recommendedName>
        <fullName evidence="4">RRM domain-containing protein</fullName>
    </recommendedName>
</protein>
<dbReference type="AlphaFoldDB" id="A0A7S3VW00"/>
<feature type="compositionally biased region" description="Polar residues" evidence="3">
    <location>
        <begin position="420"/>
        <end position="433"/>
    </location>
</feature>
<accession>A0A7S3VW00</accession>
<proteinExistence type="predicted"/>
<evidence type="ECO:0000313" key="5">
    <source>
        <dbReference type="EMBL" id="CAE0507754.1"/>
    </source>
</evidence>
<dbReference type="Pfam" id="PF00076">
    <property type="entry name" value="RRM_1"/>
    <property type="match status" value="2"/>
</dbReference>
<feature type="region of interest" description="Disordered" evidence="3">
    <location>
        <begin position="468"/>
        <end position="490"/>
    </location>
</feature>
<dbReference type="InterPro" id="IPR000504">
    <property type="entry name" value="RRM_dom"/>
</dbReference>
<dbReference type="CDD" id="cd12368">
    <property type="entry name" value="RRM3_RBM45"/>
    <property type="match status" value="1"/>
</dbReference>
<evidence type="ECO:0000256" key="2">
    <source>
        <dbReference type="PROSITE-ProRule" id="PRU00176"/>
    </source>
</evidence>
<organism evidence="5">
    <name type="scientific">Dunaliella tertiolecta</name>
    <name type="common">Green alga</name>
    <dbReference type="NCBI Taxonomy" id="3047"/>
    <lineage>
        <taxon>Eukaryota</taxon>
        <taxon>Viridiplantae</taxon>
        <taxon>Chlorophyta</taxon>
        <taxon>core chlorophytes</taxon>
        <taxon>Chlorophyceae</taxon>
        <taxon>CS clade</taxon>
        <taxon>Chlamydomonadales</taxon>
        <taxon>Dunaliellaceae</taxon>
        <taxon>Dunaliella</taxon>
    </lineage>
</organism>
<evidence type="ECO:0000256" key="3">
    <source>
        <dbReference type="SAM" id="MobiDB-lite"/>
    </source>
</evidence>
<name>A0A7S3VW00_DUNTE</name>
<dbReference type="Gene3D" id="3.30.70.330">
    <property type="match status" value="2"/>
</dbReference>
<dbReference type="PROSITE" id="PS50102">
    <property type="entry name" value="RRM"/>
    <property type="match status" value="2"/>
</dbReference>
<feature type="domain" description="RRM" evidence="4">
    <location>
        <begin position="301"/>
        <end position="381"/>
    </location>
</feature>
<sequence>MTEDNGARLFVVCGKAVSEDELVAPFHSFGNVTSLKLIKDKGVAYVRFDRASSAALAMESLNGATLNDGRGPKLKVLLAEAPSTRGLSLLHRQLAEVELSSDPDNLPPRSRLFLVVPKQADPQQIQVEAAAFPGLEYCKTDLVAPKGVVFLKFSKTSSALIALEIINERGTFAGYKVKAMLAVPKTKRGRFEGDPLFNGLPQTSKLDYMDPLKLQMAAGLSSPMSPLDYTSLTSFPGFANNLSGLSTAAFPSNMGHLSSDMQWGAGASQGNLSSFMGSHLTNSSPASSAANNAAGLQLSKQRLFVVIHKGVGEEAIARLFRRYPGMEYCDLKKDRETGKSKGYCYINYSTPEAAAAAVAQLNGTEFPPFTGHKIKVMFAEPLGVRPSSSLATGSQTPSDLTHLGVSGSSPSPLAGAHTPLSGTHTASLTPDPISSVSETFASMSMRHLSPAAQSSVGMQSAVEEGLMKRNHGSPNHVSSPVARELMYNVN</sequence>
<dbReference type="EMBL" id="HBIP01037931">
    <property type="protein sequence ID" value="CAE0507754.1"/>
    <property type="molecule type" value="Transcribed_RNA"/>
</dbReference>
<reference evidence="5" key="1">
    <citation type="submission" date="2021-01" db="EMBL/GenBank/DDBJ databases">
        <authorList>
            <person name="Corre E."/>
            <person name="Pelletier E."/>
            <person name="Niang G."/>
            <person name="Scheremetjew M."/>
            <person name="Finn R."/>
            <person name="Kale V."/>
            <person name="Holt S."/>
            <person name="Cochrane G."/>
            <person name="Meng A."/>
            <person name="Brown T."/>
            <person name="Cohen L."/>
        </authorList>
    </citation>
    <scope>NUCLEOTIDE SEQUENCE</scope>
    <source>
        <strain evidence="5">CCMP1320</strain>
    </source>
</reference>